<keyword evidence="4" id="KW-1185">Reference proteome</keyword>
<dbReference type="Proteomes" id="UP000422736">
    <property type="component" value="Chromosome 3"/>
</dbReference>
<proteinExistence type="predicted"/>
<evidence type="ECO:0000313" key="4">
    <source>
        <dbReference type="Proteomes" id="UP000422736"/>
    </source>
</evidence>
<dbReference type="EMBL" id="CP015056">
    <property type="protein sequence ID" value="QGN15386.1"/>
    <property type="molecule type" value="Genomic_DNA"/>
</dbReference>
<protein>
    <submittedName>
        <fullName evidence="3">YBL010C</fullName>
    </submittedName>
</protein>
<organism evidence="3 4">
    <name type="scientific">Kluyveromyces marxianus</name>
    <name type="common">Yeast</name>
    <name type="synonym">Candida kefyr</name>
    <dbReference type="NCBI Taxonomy" id="4911"/>
    <lineage>
        <taxon>Eukaryota</taxon>
        <taxon>Fungi</taxon>
        <taxon>Dikarya</taxon>
        <taxon>Ascomycota</taxon>
        <taxon>Saccharomycotina</taxon>
        <taxon>Saccharomycetes</taxon>
        <taxon>Saccharomycetales</taxon>
        <taxon>Saccharomycetaceae</taxon>
        <taxon>Kluyveromyces</taxon>
    </lineage>
</organism>
<feature type="compositionally biased region" description="Low complexity" evidence="2">
    <location>
        <begin position="50"/>
        <end position="61"/>
    </location>
</feature>
<evidence type="ECO:0000256" key="1">
    <source>
        <dbReference type="SAM" id="Coils"/>
    </source>
</evidence>
<name>A0ABX6ET12_KLUMA</name>
<accession>A0ABX6ET12</accession>
<feature type="region of interest" description="Disordered" evidence="2">
    <location>
        <begin position="1"/>
        <end position="65"/>
    </location>
</feature>
<keyword evidence="1" id="KW-0175">Coiled coil</keyword>
<evidence type="ECO:0000256" key="2">
    <source>
        <dbReference type="SAM" id="MobiDB-lite"/>
    </source>
</evidence>
<evidence type="ECO:0000313" key="3">
    <source>
        <dbReference type="EMBL" id="QGN15386.1"/>
    </source>
</evidence>
<reference evidence="3 4" key="1">
    <citation type="submission" date="2016-03" db="EMBL/GenBank/DDBJ databases">
        <title>How can Kluyveromyces marxianus grow so fast - potential evolutionary course in Saccharomyces Complex revealed by comparative genomics.</title>
        <authorList>
            <person name="Mo W."/>
            <person name="Lu W."/>
            <person name="Yang X."/>
            <person name="Qi J."/>
            <person name="Lv H."/>
        </authorList>
    </citation>
    <scope>NUCLEOTIDE SEQUENCE [LARGE SCALE GENOMIC DNA]</scope>
    <source>
        <strain evidence="3 4">FIM1</strain>
    </source>
</reference>
<feature type="coiled-coil region" evidence="1">
    <location>
        <begin position="206"/>
        <end position="250"/>
    </location>
</feature>
<gene>
    <name evidence="3" type="ORF">FIM1_2076</name>
</gene>
<sequence>MSGRSGEESANCNGNGSDSDSDFGDFGEATVKVEELEVPEESPVTAEPNASGASGGASTSGPVVQENSATAVEAIFDCTRKVLAAKKRGIEIRDKKVLFQDLLKNEKTKKIYDSLFPDGQPLPPSQWRKEPLQRLIRQTLGMEEPHDEEEEEEYVIQDLLYLKLEEDEHNTLESLGYERLKEDKEKVPSVDISELLAMQEFSSVPLEKLTVVHDQLIDAIEKVQNEINTLKAEERELLKDKETYEELITNLVGHTQRIRREEIAEYKKKHKSLFKRK</sequence>